<evidence type="ECO:0000313" key="3">
    <source>
        <dbReference type="EMBL" id="GIY37778.1"/>
    </source>
</evidence>
<comment type="caution">
    <text evidence="3">The sequence shown here is derived from an EMBL/GenBank/DDBJ whole genome shotgun (WGS) entry which is preliminary data.</text>
</comment>
<feature type="compositionally biased region" description="Basic and acidic residues" evidence="1">
    <location>
        <begin position="92"/>
        <end position="115"/>
    </location>
</feature>
<dbReference type="AlphaFoldDB" id="A0AAV4STM9"/>
<evidence type="ECO:0000256" key="1">
    <source>
        <dbReference type="SAM" id="MobiDB-lite"/>
    </source>
</evidence>
<dbReference type="EMBL" id="BPLR01010218">
    <property type="protein sequence ID" value="GIY37778.1"/>
    <property type="molecule type" value="Genomic_DNA"/>
</dbReference>
<feature type="compositionally biased region" description="Polar residues" evidence="1">
    <location>
        <begin position="199"/>
        <end position="216"/>
    </location>
</feature>
<feature type="chain" id="PRO_5043427893" evidence="2">
    <location>
        <begin position="20"/>
        <end position="275"/>
    </location>
</feature>
<sequence length="275" mass="31055">MTRTILLTLFISLSMLLTASDYFCTAAHSKRVIRLRPGTHVSPGNEPLTPVPTAVKFLVNSRMKTPRNLCRHKSGSAFENQLPKILTQRGTKQHEGPTKVKEKESRSIREGKEPDLNFDEISNTHFGIVPVENTSLSTTDFSGVNKTANSPSVGEIVPVSFASKHARNALEDFMRWRFADSSWKSTEIEFSTDEMPTTLAFTSSGRKSNGGQSDNATQKKIENFKNRMIIEKMTEPDEEKNWKFQKCNGQKRISKFKIRASKEKIENPKIMTAQK</sequence>
<feature type="signal peptide" evidence="2">
    <location>
        <begin position="1"/>
        <end position="19"/>
    </location>
</feature>
<accession>A0AAV4STM9</accession>
<keyword evidence="4" id="KW-1185">Reference proteome</keyword>
<name>A0AAV4STM9_CAEEX</name>
<protein>
    <submittedName>
        <fullName evidence="3">Uncharacterized protein</fullName>
    </submittedName>
</protein>
<evidence type="ECO:0000256" key="2">
    <source>
        <dbReference type="SAM" id="SignalP"/>
    </source>
</evidence>
<feature type="region of interest" description="Disordered" evidence="1">
    <location>
        <begin position="197"/>
        <end position="222"/>
    </location>
</feature>
<gene>
    <name evidence="3" type="ORF">CEXT_603951</name>
</gene>
<dbReference type="Proteomes" id="UP001054945">
    <property type="component" value="Unassembled WGS sequence"/>
</dbReference>
<proteinExistence type="predicted"/>
<feature type="region of interest" description="Disordered" evidence="1">
    <location>
        <begin position="87"/>
        <end position="116"/>
    </location>
</feature>
<reference evidence="3 4" key="1">
    <citation type="submission" date="2021-06" db="EMBL/GenBank/DDBJ databases">
        <title>Caerostris extrusa draft genome.</title>
        <authorList>
            <person name="Kono N."/>
            <person name="Arakawa K."/>
        </authorList>
    </citation>
    <scope>NUCLEOTIDE SEQUENCE [LARGE SCALE GENOMIC DNA]</scope>
</reference>
<keyword evidence="2" id="KW-0732">Signal</keyword>
<organism evidence="3 4">
    <name type="scientific">Caerostris extrusa</name>
    <name type="common">Bark spider</name>
    <name type="synonym">Caerostris bankana</name>
    <dbReference type="NCBI Taxonomy" id="172846"/>
    <lineage>
        <taxon>Eukaryota</taxon>
        <taxon>Metazoa</taxon>
        <taxon>Ecdysozoa</taxon>
        <taxon>Arthropoda</taxon>
        <taxon>Chelicerata</taxon>
        <taxon>Arachnida</taxon>
        <taxon>Araneae</taxon>
        <taxon>Araneomorphae</taxon>
        <taxon>Entelegynae</taxon>
        <taxon>Araneoidea</taxon>
        <taxon>Araneidae</taxon>
        <taxon>Caerostris</taxon>
    </lineage>
</organism>
<evidence type="ECO:0000313" key="4">
    <source>
        <dbReference type="Proteomes" id="UP001054945"/>
    </source>
</evidence>